<organism evidence="1 2">
    <name type="scientific">Desulfoglaeba alkanexedens ALDC</name>
    <dbReference type="NCBI Taxonomy" id="980445"/>
    <lineage>
        <taxon>Bacteria</taxon>
        <taxon>Pseudomonadati</taxon>
        <taxon>Thermodesulfobacteriota</taxon>
        <taxon>Syntrophobacteria</taxon>
        <taxon>Syntrophobacterales</taxon>
        <taxon>Syntrophobacteraceae</taxon>
        <taxon>Desulfoglaeba</taxon>
    </lineage>
</organism>
<protein>
    <submittedName>
        <fullName evidence="1">TIGR02221 family CRISPR-associated protein</fullName>
    </submittedName>
</protein>
<evidence type="ECO:0000313" key="1">
    <source>
        <dbReference type="EMBL" id="QCQ23229.1"/>
    </source>
</evidence>
<dbReference type="InterPro" id="IPR013383">
    <property type="entry name" value="CRISPR-assoc_prot_DxTHG_CS"/>
</dbReference>
<dbReference type="Proteomes" id="UP000298602">
    <property type="component" value="Chromosome"/>
</dbReference>
<dbReference type="OrthoDB" id="9777703at2"/>
<dbReference type="AlphaFoldDB" id="A0A4P8L5H4"/>
<keyword evidence="2" id="KW-1185">Reference proteome</keyword>
<proteinExistence type="predicted"/>
<name>A0A4P8L5H4_9BACT</name>
<reference evidence="1 2" key="1">
    <citation type="submission" date="2019-05" db="EMBL/GenBank/DDBJ databases">
        <title>The Complete Genome Sequence of the n-alkane-degrading Desulfoglaeba alkanexedens ALDC reveals multiple alkylsuccinate synthase gene clusters.</title>
        <authorList>
            <person name="Callaghan A.V."/>
            <person name="Davidova I.A."/>
            <person name="Duncan K.E."/>
            <person name="Morris B."/>
            <person name="McInerney M.J."/>
        </authorList>
    </citation>
    <scope>NUCLEOTIDE SEQUENCE [LARGE SCALE GENOMIC DNA]</scope>
    <source>
        <strain evidence="1 2">ALDC</strain>
    </source>
</reference>
<sequence>MKNAWKVRHSAMVNWAKKGTVMRRVFLSFLGLGTRKGDSYDYDFARYAMDGKESRRTKFVQAAEVELLGPESFNLVLIVTTEKSQSLHFDSLKSELLDLGARHIVCLPLEEDMTEAGQWRWFEAILEHIQTEDHLSVDITHGYRAIPIVFSTSIHFLQKAKRVNVEHVFYGAYEKNRELAPVVDMTNFFIINEWAEGVSRLVEDADAGKVARQAKATPSFRLGELNDAKLLHSLQDVTNRIRNVDMHNVHSAARTVVKLITERFPHASAAGQELLRLLTDKFETLAKEEFATQRYDRAYFLGQLAFIRMLLDHKLSMQAFTAMRETIASIGLIHNEKASMHTAKGRDERPKAEVFVSMLQFEPAKWRFSGDEKRMMEGLMPLYSELEKTGIEREIRALLPALVYYRNGFDHGWTKKSQSAQDIDSKGDEFFLLLKKIVDLLDSKGLFR</sequence>
<dbReference type="NCBIfam" id="TIGR02221">
    <property type="entry name" value="cas_TM1812"/>
    <property type="match status" value="1"/>
</dbReference>
<evidence type="ECO:0000313" key="2">
    <source>
        <dbReference type="Proteomes" id="UP000298602"/>
    </source>
</evidence>
<dbReference type="NCBIfam" id="TIGR02549">
    <property type="entry name" value="CRISPR_DxTHG"/>
    <property type="match status" value="1"/>
</dbReference>
<accession>A0A4P8L5H4</accession>
<gene>
    <name evidence="1" type="ORF">FDQ92_14240</name>
</gene>
<dbReference type="KEGG" id="dax:FDQ92_14240"/>
<reference evidence="1 2" key="2">
    <citation type="submission" date="2019-05" db="EMBL/GenBank/DDBJ databases">
        <authorList>
            <person name="Suflita J.M."/>
            <person name="Marks C.R."/>
        </authorList>
    </citation>
    <scope>NUCLEOTIDE SEQUENCE [LARGE SCALE GENOMIC DNA]</scope>
    <source>
        <strain evidence="1 2">ALDC</strain>
    </source>
</reference>
<dbReference type="InterPro" id="IPR011742">
    <property type="entry name" value="CRISPR-assoc_prot_TM1812"/>
</dbReference>
<dbReference type="EMBL" id="CP040098">
    <property type="protein sequence ID" value="QCQ23229.1"/>
    <property type="molecule type" value="Genomic_DNA"/>
</dbReference>